<feature type="compositionally biased region" description="Low complexity" evidence="4">
    <location>
        <begin position="105"/>
        <end position="129"/>
    </location>
</feature>
<accession>E1ZIR0</accession>
<dbReference type="Proteomes" id="UP000008141">
    <property type="component" value="Unassembled WGS sequence"/>
</dbReference>
<dbReference type="InterPro" id="IPR001606">
    <property type="entry name" value="ARID_dom"/>
</dbReference>
<dbReference type="GO" id="GO:0006357">
    <property type="term" value="P:regulation of transcription by RNA polymerase II"/>
    <property type="evidence" value="ECO:0007669"/>
    <property type="project" value="TreeGrafter"/>
</dbReference>
<proteinExistence type="predicted"/>
<keyword evidence="1" id="KW-0805">Transcription regulation</keyword>
<dbReference type="SMART" id="SM00501">
    <property type="entry name" value="BRIGHT"/>
    <property type="match status" value="1"/>
</dbReference>
<dbReference type="SUPFAM" id="SSF46774">
    <property type="entry name" value="ARID-like"/>
    <property type="match status" value="1"/>
</dbReference>
<organism evidence="7">
    <name type="scientific">Chlorella variabilis</name>
    <name type="common">Green alga</name>
    <dbReference type="NCBI Taxonomy" id="554065"/>
    <lineage>
        <taxon>Eukaryota</taxon>
        <taxon>Viridiplantae</taxon>
        <taxon>Chlorophyta</taxon>
        <taxon>core chlorophytes</taxon>
        <taxon>Trebouxiophyceae</taxon>
        <taxon>Chlorellales</taxon>
        <taxon>Chlorellaceae</taxon>
        <taxon>Chlorella clade</taxon>
        <taxon>Chlorella</taxon>
    </lineage>
</organism>
<dbReference type="GeneID" id="17353773"/>
<dbReference type="InterPro" id="IPR036431">
    <property type="entry name" value="ARID_dom_sf"/>
</dbReference>
<dbReference type="CDD" id="cd16100">
    <property type="entry name" value="ARID"/>
    <property type="match status" value="1"/>
</dbReference>
<dbReference type="GO" id="GO:0000976">
    <property type="term" value="F:transcription cis-regulatory region binding"/>
    <property type="evidence" value="ECO:0007669"/>
    <property type="project" value="TreeGrafter"/>
</dbReference>
<dbReference type="KEGG" id="cvr:CHLNCDRAFT_135674"/>
<dbReference type="AlphaFoldDB" id="E1ZIR0"/>
<evidence type="ECO:0000256" key="2">
    <source>
        <dbReference type="ARBA" id="ARBA00023163"/>
    </source>
</evidence>
<reference evidence="6 7" key="1">
    <citation type="journal article" date="2010" name="Plant Cell">
        <title>The Chlorella variabilis NC64A genome reveals adaptation to photosymbiosis, coevolution with viruses, and cryptic sex.</title>
        <authorList>
            <person name="Blanc G."/>
            <person name="Duncan G."/>
            <person name="Agarkova I."/>
            <person name="Borodovsky M."/>
            <person name="Gurnon J."/>
            <person name="Kuo A."/>
            <person name="Lindquist E."/>
            <person name="Lucas S."/>
            <person name="Pangilinan J."/>
            <person name="Polle J."/>
            <person name="Salamov A."/>
            <person name="Terry A."/>
            <person name="Yamada T."/>
            <person name="Dunigan D.D."/>
            <person name="Grigoriev I.V."/>
            <person name="Claverie J.M."/>
            <person name="Van Etten J.L."/>
        </authorList>
    </citation>
    <scope>NUCLEOTIDE SEQUENCE [LARGE SCALE GENOMIC DNA]</scope>
    <source>
        <strain evidence="6 7">NC64A</strain>
    </source>
</reference>
<dbReference type="RefSeq" id="XP_005846479.1">
    <property type="nucleotide sequence ID" value="XM_005846417.1"/>
</dbReference>
<evidence type="ECO:0000256" key="4">
    <source>
        <dbReference type="SAM" id="MobiDB-lite"/>
    </source>
</evidence>
<keyword evidence="2" id="KW-0804">Transcription</keyword>
<feature type="region of interest" description="Disordered" evidence="4">
    <location>
        <begin position="101"/>
        <end position="136"/>
    </location>
</feature>
<evidence type="ECO:0000313" key="7">
    <source>
        <dbReference type="Proteomes" id="UP000008141"/>
    </source>
</evidence>
<dbReference type="OrthoDB" id="514535at2759"/>
<feature type="domain" description="ARID" evidence="5">
    <location>
        <begin position="162"/>
        <end position="255"/>
    </location>
</feature>
<keyword evidence="3" id="KW-0539">Nucleus</keyword>
<dbReference type="InParanoid" id="E1ZIR0"/>
<dbReference type="InterPro" id="IPR051232">
    <property type="entry name" value="ARID/SWI1_ChromRemod"/>
</dbReference>
<dbReference type="PROSITE" id="PS51011">
    <property type="entry name" value="ARID"/>
    <property type="match status" value="1"/>
</dbReference>
<feature type="region of interest" description="Disordered" evidence="4">
    <location>
        <begin position="257"/>
        <end position="290"/>
    </location>
</feature>
<sequence>MSAPLGGGDIRMEAMQRHLDSVFIGYRPGDPTAGMPPATMPPPSVPPPAALKDIDLREMSMAQLSAEAAATQTRDMFVGLLPDPPGVPPNRIAYITGQAPKEPEAAQQDAVQAAAQQQQQQQQQQQAAAPPRPSQQLSEAEIVAVLQRYLEPRLGTGGEARVGIRAAASSQQPIPWEELGLARGGPRMGGIECDLRRLWRLAYLDQGGFDALGAAGGWPAVAQKLGADLKRITNAGYLVQQWYRRFLLPFERHLEQQSNGGGKKAAAAAVEDGGDADMEDAGPAVADGLR</sequence>
<dbReference type="Pfam" id="PF01388">
    <property type="entry name" value="ARID"/>
    <property type="match status" value="1"/>
</dbReference>
<gene>
    <name evidence="6" type="ORF">CHLNCDRAFT_135674</name>
</gene>
<evidence type="ECO:0000313" key="6">
    <source>
        <dbReference type="EMBL" id="EFN54377.1"/>
    </source>
</evidence>
<protein>
    <recommendedName>
        <fullName evidence="5">ARID domain-containing protein</fullName>
    </recommendedName>
</protein>
<dbReference type="Gene3D" id="1.10.150.60">
    <property type="entry name" value="ARID DNA-binding domain"/>
    <property type="match status" value="1"/>
</dbReference>
<dbReference type="PANTHER" id="PTHR13964">
    <property type="entry name" value="RBP-RELATED"/>
    <property type="match status" value="1"/>
</dbReference>
<evidence type="ECO:0000259" key="5">
    <source>
        <dbReference type="PROSITE" id="PS51011"/>
    </source>
</evidence>
<dbReference type="SMART" id="SM01014">
    <property type="entry name" value="ARID"/>
    <property type="match status" value="1"/>
</dbReference>
<dbReference type="EMBL" id="GL433848">
    <property type="protein sequence ID" value="EFN54377.1"/>
    <property type="molecule type" value="Genomic_DNA"/>
</dbReference>
<evidence type="ECO:0000256" key="1">
    <source>
        <dbReference type="ARBA" id="ARBA00023015"/>
    </source>
</evidence>
<name>E1ZIR0_CHLVA</name>
<keyword evidence="7" id="KW-1185">Reference proteome</keyword>
<evidence type="ECO:0000256" key="3">
    <source>
        <dbReference type="ARBA" id="ARBA00023242"/>
    </source>
</evidence>
<dbReference type="PANTHER" id="PTHR13964:SF27">
    <property type="entry name" value="HAT-TRICK, ISOFORM D"/>
    <property type="match status" value="1"/>
</dbReference>
<dbReference type="GO" id="GO:0005634">
    <property type="term" value="C:nucleus"/>
    <property type="evidence" value="ECO:0007669"/>
    <property type="project" value="TreeGrafter"/>
</dbReference>